<evidence type="ECO:0000256" key="10">
    <source>
        <dbReference type="SAM" id="MobiDB-lite"/>
    </source>
</evidence>
<evidence type="ECO:0000313" key="13">
    <source>
        <dbReference type="Proteomes" id="UP001552299"/>
    </source>
</evidence>
<comment type="caution">
    <text evidence="12">The sequence shown here is derived from an EMBL/GenBank/DDBJ whole genome shotgun (WGS) entry which is preliminary data.</text>
</comment>
<dbReference type="SUPFAM" id="SSF46785">
    <property type="entry name" value="Winged helix' DNA-binding domain"/>
    <property type="match status" value="1"/>
</dbReference>
<evidence type="ECO:0000259" key="11">
    <source>
        <dbReference type="SMART" id="SM00415"/>
    </source>
</evidence>
<feature type="compositionally biased region" description="Basic and acidic residues" evidence="10">
    <location>
        <begin position="184"/>
        <end position="199"/>
    </location>
</feature>
<accession>A0ABD0VR14</accession>
<dbReference type="PRINTS" id="PR00056">
    <property type="entry name" value="HSFDOMAIN"/>
</dbReference>
<keyword evidence="7" id="KW-0804">Transcription</keyword>
<keyword evidence="5" id="KW-0346">Stress response</keyword>
<evidence type="ECO:0000256" key="2">
    <source>
        <dbReference type="ARBA" id="ARBA00011233"/>
    </source>
</evidence>
<protein>
    <recommendedName>
        <fullName evidence="11">HSF-type DNA-binding domain-containing protein</fullName>
    </recommendedName>
</protein>
<evidence type="ECO:0000256" key="7">
    <source>
        <dbReference type="ARBA" id="ARBA00023163"/>
    </source>
</evidence>
<keyword evidence="3" id="KW-0597">Phosphoprotein</keyword>
<dbReference type="SMART" id="SM00415">
    <property type="entry name" value="HSF"/>
    <property type="match status" value="1"/>
</dbReference>
<feature type="compositionally biased region" description="Polar residues" evidence="10">
    <location>
        <begin position="163"/>
        <end position="181"/>
    </location>
</feature>
<dbReference type="PANTHER" id="PTHR10015">
    <property type="entry name" value="HEAT SHOCK TRANSCRIPTION FACTOR"/>
    <property type="match status" value="1"/>
</dbReference>
<sequence>MEGAIAAVGGEGMTVGAPAPAPVASTTLNVSAPPPFLSKTYDMVDDPATDSIVSWGRGNNSFVVWNVPEFSRDLLPKHFKHNNFSSFVRQLNTYLEKKDTGEVALAERRKRLETETKEKKLASFPRRGRRREKKRETNSHKPPTTTNRRGEGRRPTVHKTAAKQPTKQQPNSPGSHGSTARKQGKGDGSSRERENRRVQETGPQKAAQNPKTTSPNSANQEEKRGNPRGARKKPSSHTGNNK</sequence>
<comment type="subcellular location">
    <subcellularLocation>
        <location evidence="1">Nucleus</location>
    </subcellularLocation>
</comment>
<dbReference type="EMBL" id="JANQDX010000002">
    <property type="protein sequence ID" value="KAL0927542.1"/>
    <property type="molecule type" value="Genomic_DNA"/>
</dbReference>
<name>A0ABD0VR14_DENTH</name>
<gene>
    <name evidence="12" type="ORF">M5K25_001720</name>
</gene>
<evidence type="ECO:0000256" key="9">
    <source>
        <dbReference type="RuleBase" id="RU004020"/>
    </source>
</evidence>
<feature type="domain" description="HSF-type DNA-binding" evidence="11">
    <location>
        <begin position="32"/>
        <end position="232"/>
    </location>
</feature>
<dbReference type="Pfam" id="PF00447">
    <property type="entry name" value="HSF_DNA-bind"/>
    <property type="match status" value="1"/>
</dbReference>
<keyword evidence="6" id="KW-0238">DNA-binding</keyword>
<organism evidence="12 13">
    <name type="scientific">Dendrobium thyrsiflorum</name>
    <name type="common">Pinecone-like raceme dendrobium</name>
    <name type="synonym">Orchid</name>
    <dbReference type="NCBI Taxonomy" id="117978"/>
    <lineage>
        <taxon>Eukaryota</taxon>
        <taxon>Viridiplantae</taxon>
        <taxon>Streptophyta</taxon>
        <taxon>Embryophyta</taxon>
        <taxon>Tracheophyta</taxon>
        <taxon>Spermatophyta</taxon>
        <taxon>Magnoliopsida</taxon>
        <taxon>Liliopsida</taxon>
        <taxon>Asparagales</taxon>
        <taxon>Orchidaceae</taxon>
        <taxon>Epidendroideae</taxon>
        <taxon>Malaxideae</taxon>
        <taxon>Dendrobiinae</taxon>
        <taxon>Dendrobium</taxon>
    </lineage>
</organism>
<dbReference type="Proteomes" id="UP001552299">
    <property type="component" value="Unassembled WGS sequence"/>
</dbReference>
<dbReference type="InterPro" id="IPR000232">
    <property type="entry name" value="HSF_DNA-bd"/>
</dbReference>
<evidence type="ECO:0000256" key="6">
    <source>
        <dbReference type="ARBA" id="ARBA00023125"/>
    </source>
</evidence>
<feature type="region of interest" description="Disordered" evidence="10">
    <location>
        <begin position="114"/>
        <end position="242"/>
    </location>
</feature>
<dbReference type="GO" id="GO:0005634">
    <property type="term" value="C:nucleus"/>
    <property type="evidence" value="ECO:0007669"/>
    <property type="project" value="UniProtKB-SubCell"/>
</dbReference>
<dbReference type="GO" id="GO:0003677">
    <property type="term" value="F:DNA binding"/>
    <property type="evidence" value="ECO:0007669"/>
    <property type="project" value="UniProtKB-KW"/>
</dbReference>
<feature type="compositionally biased region" description="Polar residues" evidence="10">
    <location>
        <begin position="206"/>
        <end position="219"/>
    </location>
</feature>
<evidence type="ECO:0000256" key="5">
    <source>
        <dbReference type="ARBA" id="ARBA00023016"/>
    </source>
</evidence>
<evidence type="ECO:0000256" key="1">
    <source>
        <dbReference type="ARBA" id="ARBA00004123"/>
    </source>
</evidence>
<dbReference type="FunFam" id="1.10.10.10:FF:000037">
    <property type="entry name" value="Heat stress transcription factor B-4"/>
    <property type="match status" value="1"/>
</dbReference>
<proteinExistence type="inferred from homology"/>
<dbReference type="InterPro" id="IPR036390">
    <property type="entry name" value="WH_DNA-bd_sf"/>
</dbReference>
<reference evidence="12 13" key="1">
    <citation type="journal article" date="2024" name="Plant Biotechnol. J.">
        <title>Dendrobium thyrsiflorum genome and its molecular insights into genes involved in important horticultural traits.</title>
        <authorList>
            <person name="Chen B."/>
            <person name="Wang J.Y."/>
            <person name="Zheng P.J."/>
            <person name="Li K.L."/>
            <person name="Liang Y.M."/>
            <person name="Chen X.F."/>
            <person name="Zhang C."/>
            <person name="Zhao X."/>
            <person name="He X."/>
            <person name="Zhang G.Q."/>
            <person name="Liu Z.J."/>
            <person name="Xu Q."/>
        </authorList>
    </citation>
    <scope>NUCLEOTIDE SEQUENCE [LARGE SCALE GENOMIC DNA]</scope>
    <source>
        <strain evidence="12">GZMU011</strain>
    </source>
</reference>
<evidence type="ECO:0000313" key="12">
    <source>
        <dbReference type="EMBL" id="KAL0927542.1"/>
    </source>
</evidence>
<comment type="subunit">
    <text evidence="2">Homotrimer.</text>
</comment>
<dbReference type="Gene3D" id="1.10.10.10">
    <property type="entry name" value="Winged helix-like DNA-binding domain superfamily/Winged helix DNA-binding domain"/>
    <property type="match status" value="1"/>
</dbReference>
<keyword evidence="4" id="KW-0805">Transcription regulation</keyword>
<comment type="similarity">
    <text evidence="9">Belongs to the HSF family.</text>
</comment>
<evidence type="ECO:0000256" key="3">
    <source>
        <dbReference type="ARBA" id="ARBA00022553"/>
    </source>
</evidence>
<keyword evidence="13" id="KW-1185">Reference proteome</keyword>
<dbReference type="InterPro" id="IPR036388">
    <property type="entry name" value="WH-like_DNA-bd_sf"/>
</dbReference>
<keyword evidence="8" id="KW-0539">Nucleus</keyword>
<dbReference type="AlphaFoldDB" id="A0ABD0VR14"/>
<evidence type="ECO:0000256" key="4">
    <source>
        <dbReference type="ARBA" id="ARBA00023015"/>
    </source>
</evidence>
<dbReference type="PANTHER" id="PTHR10015:SF427">
    <property type="entry name" value="HEAT SHOCK FACTOR PROTEIN"/>
    <property type="match status" value="1"/>
</dbReference>
<evidence type="ECO:0000256" key="8">
    <source>
        <dbReference type="ARBA" id="ARBA00023242"/>
    </source>
</evidence>